<accession>A0ACB9QZ76</accession>
<evidence type="ECO:0000313" key="2">
    <source>
        <dbReference type="Proteomes" id="UP001057402"/>
    </source>
</evidence>
<proteinExistence type="predicted"/>
<gene>
    <name evidence="1" type="ORF">MLD38_019546</name>
</gene>
<protein>
    <submittedName>
        <fullName evidence="1">Uncharacterized protein</fullName>
    </submittedName>
</protein>
<reference evidence="2" key="1">
    <citation type="journal article" date="2023" name="Front. Plant Sci.">
        <title>Chromosomal-level genome assembly of Melastoma candidum provides insights into trichome evolution.</title>
        <authorList>
            <person name="Zhong Y."/>
            <person name="Wu W."/>
            <person name="Sun C."/>
            <person name="Zou P."/>
            <person name="Liu Y."/>
            <person name="Dai S."/>
            <person name="Zhou R."/>
        </authorList>
    </citation>
    <scope>NUCLEOTIDE SEQUENCE [LARGE SCALE GENOMIC DNA]</scope>
</reference>
<dbReference type="EMBL" id="CM042884">
    <property type="protein sequence ID" value="KAI4371291.1"/>
    <property type="molecule type" value="Genomic_DNA"/>
</dbReference>
<name>A0ACB9QZ76_9MYRT</name>
<keyword evidence="2" id="KW-1185">Reference proteome</keyword>
<dbReference type="Proteomes" id="UP001057402">
    <property type="component" value="Chromosome 5"/>
</dbReference>
<organism evidence="1 2">
    <name type="scientific">Melastoma candidum</name>
    <dbReference type="NCBI Taxonomy" id="119954"/>
    <lineage>
        <taxon>Eukaryota</taxon>
        <taxon>Viridiplantae</taxon>
        <taxon>Streptophyta</taxon>
        <taxon>Embryophyta</taxon>
        <taxon>Tracheophyta</taxon>
        <taxon>Spermatophyta</taxon>
        <taxon>Magnoliopsida</taxon>
        <taxon>eudicotyledons</taxon>
        <taxon>Gunneridae</taxon>
        <taxon>Pentapetalae</taxon>
        <taxon>rosids</taxon>
        <taxon>malvids</taxon>
        <taxon>Myrtales</taxon>
        <taxon>Melastomataceae</taxon>
        <taxon>Melastomatoideae</taxon>
        <taxon>Melastomateae</taxon>
        <taxon>Melastoma</taxon>
    </lineage>
</organism>
<sequence length="198" mass="21639">MSNMSPAKHLLVVTMLFLSLSMAVTTSQSSVGRTMSKEDIGLKTEKLTHFHFFLHAIISGPNIDDVNVALPPPTSTTPAADALFGRVDVVDIPMTIGPNISSERIGSFQGVVAGVSPVEELTYFMEVAFIFTEGKYNGSTLVMLGRNQATMKLRELPIVGGTGIFRFARGYALTRTYSPFDTKTGIAIYEYDLYALHY</sequence>
<evidence type="ECO:0000313" key="1">
    <source>
        <dbReference type="EMBL" id="KAI4371291.1"/>
    </source>
</evidence>
<comment type="caution">
    <text evidence="1">The sequence shown here is derived from an EMBL/GenBank/DDBJ whole genome shotgun (WGS) entry which is preliminary data.</text>
</comment>